<sequence>MGVTYYYSKEIPRIEEKSDNLPDAGEVMQSPQNHKPYFSYFYKPQNHANAKADVSDDFKPPGEGSAVDYSSYNHYQNDNPKPVSNLYNSPFTSYNPPKNPSPSAHDFVQYPPNDNPPPVVEPKVPLTELYSPPADSSSDNGSDYPDPTVDSYNTPKPPKGSKPKPPAPVYGPPPVPATPKPPKPEANVPEKPTKPNVYKFPEPFPVPQVFDSNGHPPSATSYGEPVDDDYFNPPSTTKPKDSMKKKPAKPAETYKPPFEIDDGNEVEYDNDDNNKKPKYPSAPRPFHPPLALSDEDDDDDESYHSPKDHGKGNPFLFQPPGDDDDDSGDSQDNQDNDYYSHHHSKPSKPKMKKPPSHDDMYYPDNPMDDSDDSPPPGPKHPSAPGPKHPPSAAPSDMKYPSHPAPPMLMGYPPKAPPMAEGDLSPPPMDDGNDGKHPYFSEDEYEHGHKFNYGPYDYDHHVYHEVTTTTTTSAPPDHRANYSYYFLGRKLWYIPLYFSIYFIIYVTILIIKSIARHKVELVNNFDFTTARSARQLHDLNNIYSNISSTIENVGKKYM</sequence>
<feature type="compositionally biased region" description="Basic residues" evidence="1">
    <location>
        <begin position="341"/>
        <end position="354"/>
    </location>
</feature>
<dbReference type="AlphaFoldDB" id="A0A7F5R287"/>
<feature type="compositionally biased region" description="Acidic residues" evidence="1">
    <location>
        <begin position="259"/>
        <end position="271"/>
    </location>
</feature>
<evidence type="ECO:0000313" key="4">
    <source>
        <dbReference type="RefSeq" id="XP_025829074.1"/>
    </source>
</evidence>
<feature type="region of interest" description="Disordered" evidence="1">
    <location>
        <begin position="12"/>
        <end position="39"/>
    </location>
</feature>
<feature type="transmembrane region" description="Helical" evidence="2">
    <location>
        <begin position="490"/>
        <end position="510"/>
    </location>
</feature>
<feature type="compositionally biased region" description="Polar residues" evidence="1">
    <location>
        <begin position="68"/>
        <end position="79"/>
    </location>
</feature>
<feature type="compositionally biased region" description="Acidic residues" evidence="1">
    <location>
        <begin position="321"/>
        <end position="335"/>
    </location>
</feature>
<keyword evidence="2" id="KW-0812">Transmembrane</keyword>
<dbReference type="KEGG" id="apln:108740911"/>
<name>A0A7F5R287_AGRPL</name>
<keyword evidence="3" id="KW-1185">Reference proteome</keyword>
<dbReference type="OrthoDB" id="8194095at2759"/>
<reference evidence="4" key="1">
    <citation type="submission" date="2025-08" db="UniProtKB">
        <authorList>
            <consortium name="RefSeq"/>
        </authorList>
    </citation>
    <scope>IDENTIFICATION</scope>
    <source>
        <tissue evidence="4">Entire body</tissue>
    </source>
</reference>
<protein>
    <submittedName>
        <fullName evidence="4">Extensin-3-like</fullName>
    </submittedName>
</protein>
<dbReference type="Proteomes" id="UP000192223">
    <property type="component" value="Unplaced"/>
</dbReference>
<organism evidence="3 4">
    <name type="scientific">Agrilus planipennis</name>
    <name type="common">Emerald ash borer</name>
    <name type="synonym">Agrilus marcopoli</name>
    <dbReference type="NCBI Taxonomy" id="224129"/>
    <lineage>
        <taxon>Eukaryota</taxon>
        <taxon>Metazoa</taxon>
        <taxon>Ecdysozoa</taxon>
        <taxon>Arthropoda</taxon>
        <taxon>Hexapoda</taxon>
        <taxon>Insecta</taxon>
        <taxon>Pterygota</taxon>
        <taxon>Neoptera</taxon>
        <taxon>Endopterygota</taxon>
        <taxon>Coleoptera</taxon>
        <taxon>Polyphaga</taxon>
        <taxon>Elateriformia</taxon>
        <taxon>Buprestoidea</taxon>
        <taxon>Buprestidae</taxon>
        <taxon>Agrilinae</taxon>
        <taxon>Agrilus</taxon>
    </lineage>
</organism>
<accession>A0A7F5R287</accession>
<feature type="compositionally biased region" description="Basic and acidic residues" evidence="1">
    <location>
        <begin position="302"/>
        <end position="311"/>
    </location>
</feature>
<keyword evidence="2" id="KW-0472">Membrane</keyword>
<feature type="region of interest" description="Disordered" evidence="1">
    <location>
        <begin position="51"/>
        <end position="431"/>
    </location>
</feature>
<dbReference type="InParanoid" id="A0A7F5R287"/>
<evidence type="ECO:0000313" key="3">
    <source>
        <dbReference type="Proteomes" id="UP000192223"/>
    </source>
</evidence>
<keyword evidence="2" id="KW-1133">Transmembrane helix</keyword>
<gene>
    <name evidence="4" type="primary">LOC108740911</name>
</gene>
<feature type="compositionally biased region" description="Pro residues" evidence="1">
    <location>
        <begin position="155"/>
        <end position="181"/>
    </location>
</feature>
<dbReference type="GeneID" id="108740911"/>
<evidence type="ECO:0000256" key="2">
    <source>
        <dbReference type="SAM" id="Phobius"/>
    </source>
</evidence>
<proteinExistence type="predicted"/>
<feature type="compositionally biased region" description="Polar residues" evidence="1">
    <location>
        <begin position="85"/>
        <end position="96"/>
    </location>
</feature>
<dbReference type="RefSeq" id="XP_025829074.1">
    <property type="nucleotide sequence ID" value="XM_025973289.1"/>
</dbReference>
<feature type="compositionally biased region" description="Pro residues" evidence="1">
    <location>
        <begin position="373"/>
        <end position="392"/>
    </location>
</feature>
<evidence type="ECO:0000256" key="1">
    <source>
        <dbReference type="SAM" id="MobiDB-lite"/>
    </source>
</evidence>